<feature type="compositionally biased region" description="Basic residues" evidence="1">
    <location>
        <begin position="197"/>
        <end position="207"/>
    </location>
</feature>
<feature type="compositionally biased region" description="Low complexity" evidence="1">
    <location>
        <begin position="208"/>
        <end position="223"/>
    </location>
</feature>
<reference evidence="2" key="2">
    <citation type="submission" date="2020-11" db="EMBL/GenBank/DDBJ databases">
        <authorList>
            <consortium name="DOE Joint Genome Institute"/>
            <person name="Kuo A."/>
            <person name="Miyauchi S."/>
            <person name="Kiss E."/>
            <person name="Drula E."/>
            <person name="Kohler A."/>
            <person name="Sanchez-Garcia M."/>
            <person name="Andreopoulos B."/>
            <person name="Barry K.W."/>
            <person name="Bonito G."/>
            <person name="Buee M."/>
            <person name="Carver A."/>
            <person name="Chen C."/>
            <person name="Cichocki N."/>
            <person name="Clum A."/>
            <person name="Culley D."/>
            <person name="Crous P.W."/>
            <person name="Fauchery L."/>
            <person name="Girlanda M."/>
            <person name="Hayes R."/>
            <person name="Keri Z."/>
            <person name="Labutti K."/>
            <person name="Lipzen A."/>
            <person name="Lombard V."/>
            <person name="Magnuson J."/>
            <person name="Maillard F."/>
            <person name="Morin E."/>
            <person name="Murat C."/>
            <person name="Nolan M."/>
            <person name="Ohm R."/>
            <person name="Pangilinan J."/>
            <person name="Pereira M."/>
            <person name="Perotto S."/>
            <person name="Peter M."/>
            <person name="Riley R."/>
            <person name="Sitrit Y."/>
            <person name="Stielow B."/>
            <person name="Szollosi G."/>
            <person name="Zifcakova L."/>
            <person name="Stursova M."/>
            <person name="Spatafora J.W."/>
            <person name="Tedersoo L."/>
            <person name="Vaario L.-M."/>
            <person name="Yamada A."/>
            <person name="Yan M."/>
            <person name="Wang P."/>
            <person name="Xu J."/>
            <person name="Bruns T."/>
            <person name="Baldrian P."/>
            <person name="Vilgalys R."/>
            <person name="Henrissat B."/>
            <person name="Grigoriev I.V."/>
            <person name="Hibbett D."/>
            <person name="Nagy L.G."/>
            <person name="Martin F.M."/>
        </authorList>
    </citation>
    <scope>NUCLEOTIDE SEQUENCE</scope>
    <source>
        <strain evidence="2">UH-Tt-Lm1</strain>
    </source>
</reference>
<name>A0A9P6HAY5_9AGAM</name>
<dbReference type="OrthoDB" id="2538461at2759"/>
<protein>
    <submittedName>
        <fullName evidence="2">Uncharacterized protein</fullName>
    </submittedName>
</protein>
<dbReference type="Proteomes" id="UP000736335">
    <property type="component" value="Unassembled WGS sequence"/>
</dbReference>
<keyword evidence="3" id="KW-1185">Reference proteome</keyword>
<organism evidence="2 3">
    <name type="scientific">Thelephora terrestris</name>
    <dbReference type="NCBI Taxonomy" id="56493"/>
    <lineage>
        <taxon>Eukaryota</taxon>
        <taxon>Fungi</taxon>
        <taxon>Dikarya</taxon>
        <taxon>Basidiomycota</taxon>
        <taxon>Agaricomycotina</taxon>
        <taxon>Agaricomycetes</taxon>
        <taxon>Thelephorales</taxon>
        <taxon>Thelephoraceae</taxon>
        <taxon>Thelephora</taxon>
    </lineage>
</organism>
<feature type="compositionally biased region" description="Acidic residues" evidence="1">
    <location>
        <begin position="33"/>
        <end position="42"/>
    </location>
</feature>
<evidence type="ECO:0000256" key="1">
    <source>
        <dbReference type="SAM" id="MobiDB-lite"/>
    </source>
</evidence>
<feature type="compositionally biased region" description="Polar residues" evidence="1">
    <location>
        <begin position="168"/>
        <end position="182"/>
    </location>
</feature>
<reference evidence="2" key="1">
    <citation type="journal article" date="2020" name="Nat. Commun.">
        <title>Large-scale genome sequencing of mycorrhizal fungi provides insights into the early evolution of symbiotic traits.</title>
        <authorList>
            <person name="Miyauchi S."/>
            <person name="Kiss E."/>
            <person name="Kuo A."/>
            <person name="Drula E."/>
            <person name="Kohler A."/>
            <person name="Sanchez-Garcia M."/>
            <person name="Morin E."/>
            <person name="Andreopoulos B."/>
            <person name="Barry K.W."/>
            <person name="Bonito G."/>
            <person name="Buee M."/>
            <person name="Carver A."/>
            <person name="Chen C."/>
            <person name="Cichocki N."/>
            <person name="Clum A."/>
            <person name="Culley D."/>
            <person name="Crous P.W."/>
            <person name="Fauchery L."/>
            <person name="Girlanda M."/>
            <person name="Hayes R.D."/>
            <person name="Keri Z."/>
            <person name="LaButti K."/>
            <person name="Lipzen A."/>
            <person name="Lombard V."/>
            <person name="Magnuson J."/>
            <person name="Maillard F."/>
            <person name="Murat C."/>
            <person name="Nolan M."/>
            <person name="Ohm R.A."/>
            <person name="Pangilinan J."/>
            <person name="Pereira M.F."/>
            <person name="Perotto S."/>
            <person name="Peter M."/>
            <person name="Pfister S."/>
            <person name="Riley R."/>
            <person name="Sitrit Y."/>
            <person name="Stielow J.B."/>
            <person name="Szollosi G."/>
            <person name="Zifcakova L."/>
            <person name="Stursova M."/>
            <person name="Spatafora J.W."/>
            <person name="Tedersoo L."/>
            <person name="Vaario L.M."/>
            <person name="Yamada A."/>
            <person name="Yan M."/>
            <person name="Wang P."/>
            <person name="Xu J."/>
            <person name="Bruns T."/>
            <person name="Baldrian P."/>
            <person name="Vilgalys R."/>
            <person name="Dunand C."/>
            <person name="Henrissat B."/>
            <person name="Grigoriev I.V."/>
            <person name="Hibbett D."/>
            <person name="Nagy L.G."/>
            <person name="Martin F.M."/>
        </authorList>
    </citation>
    <scope>NUCLEOTIDE SEQUENCE</scope>
    <source>
        <strain evidence="2">UH-Tt-Lm1</strain>
    </source>
</reference>
<evidence type="ECO:0000313" key="2">
    <source>
        <dbReference type="EMBL" id="KAF9783270.1"/>
    </source>
</evidence>
<feature type="region of interest" description="Disordered" evidence="1">
    <location>
        <begin position="1"/>
        <end position="20"/>
    </location>
</feature>
<feature type="region of interest" description="Disordered" evidence="1">
    <location>
        <begin position="165"/>
        <end position="253"/>
    </location>
</feature>
<proteinExistence type="predicted"/>
<feature type="region of interest" description="Disordered" evidence="1">
    <location>
        <begin position="26"/>
        <end position="93"/>
    </location>
</feature>
<feature type="compositionally biased region" description="Basic residues" evidence="1">
    <location>
        <begin position="1"/>
        <end position="12"/>
    </location>
</feature>
<gene>
    <name evidence="2" type="ORF">BJ322DRAFT_1021975</name>
</gene>
<sequence>MFKRVEKRITKKRKEEELGITEEIKEAIGLNDVDSDDSDSGESEASGSSSPPQVLLSKRKRSLEDEVDGGSGAASDSGTSDEEEEEHDVQMTVEEALHNPLYIISIQPDVRGCIVCPRKILKNDTMTSVHTSSQAHQRRISKFKEAAASAKPDDDAREVLSVAFVPTPESQPKSVSSDSAPRSNRAAKRIAKFEKMKAKRQKHKAAKARSIAARAAKKQQTTAGSESETSDAALTPDPPKKNPSWSILLLGSR</sequence>
<dbReference type="EMBL" id="WIUZ02000010">
    <property type="protein sequence ID" value="KAF9783270.1"/>
    <property type="molecule type" value="Genomic_DNA"/>
</dbReference>
<dbReference type="AlphaFoldDB" id="A0A9P6HAY5"/>
<accession>A0A9P6HAY5</accession>
<comment type="caution">
    <text evidence="2">The sequence shown here is derived from an EMBL/GenBank/DDBJ whole genome shotgun (WGS) entry which is preliminary data.</text>
</comment>
<evidence type="ECO:0000313" key="3">
    <source>
        <dbReference type="Proteomes" id="UP000736335"/>
    </source>
</evidence>